<evidence type="ECO:0000313" key="3">
    <source>
        <dbReference type="EMBL" id="CDI84801.1"/>
    </source>
</evidence>
<comment type="similarity">
    <text evidence="1">Belongs to the protein disulfide isomerase family.</text>
</comment>
<dbReference type="VEuPathDB" id="ToxoDB:EPH_0047800"/>
<dbReference type="CDD" id="cd02961">
    <property type="entry name" value="PDI_a_family"/>
    <property type="match status" value="1"/>
</dbReference>
<reference evidence="3" key="1">
    <citation type="submission" date="2013-10" db="EMBL/GenBank/DDBJ databases">
        <title>Genomic analysis of the causative agents of coccidiosis in chickens.</title>
        <authorList>
            <person name="Reid A.J."/>
            <person name="Blake D."/>
            <person name="Billington K."/>
            <person name="Browne H."/>
            <person name="Dunn M."/>
            <person name="Hung S."/>
            <person name="Kawahara F."/>
            <person name="Miranda-Saavedra D."/>
            <person name="Mourier T."/>
            <person name="Nagra H."/>
            <person name="Otto T.D."/>
            <person name="Rawlings N."/>
            <person name="Sanchez A."/>
            <person name="Sanders M."/>
            <person name="Subramaniam C."/>
            <person name="Tay Y."/>
            <person name="Dear P."/>
            <person name="Doerig C."/>
            <person name="Gruber A."/>
            <person name="Parkinson J."/>
            <person name="Shirley M."/>
            <person name="Wan K.L."/>
            <person name="Berriman M."/>
            <person name="Tomley F."/>
            <person name="Pain A."/>
        </authorList>
    </citation>
    <scope>NUCLEOTIDE SEQUENCE [LARGE SCALE GENOMIC DNA]</scope>
    <source>
        <strain evidence="3">Houghton</strain>
    </source>
</reference>
<keyword evidence="4" id="KW-1185">Reference proteome</keyword>
<keyword evidence="3" id="KW-0413">Isomerase</keyword>
<dbReference type="PANTHER" id="PTHR18929:SF240">
    <property type="entry name" value="PROTEIN DISULFIDE-ISOMERASE"/>
    <property type="match status" value="1"/>
</dbReference>
<name>U6GWZ9_9EIME</name>
<gene>
    <name evidence="3" type="ORF">EPH_0047800</name>
</gene>
<sequence>MLNSPTQLNNPQDEEDTINGKLKKDTRAVNALHEKSITRDELHRKKATRDAEELSSEWPDSSRTMDDSTLAVFTRPGCPYSEEALREAELAQIMVRNLGGALKVVNVDTKQERDLAKLLGIKTVPCLRYYRDANLRSASHSTYEGINVSADEIAHWVLLHQGKTVQSASVRQSAFRMAPFRGSAVGPVVRASVHEGSPRAALVLRLSKNTEELPSRFTLFNIEYIDPSEREEFRVYRKQLPFDVGEEEFLTLEDTQWEPKSILALMLEAENRKVFYGDKPPPVLLGERALLSVYVSRFENLQDIAWLLMEFHEAYRDRIAFHIARSTLKEAARSQDTFSHTWGGAVLTDQRPNTSAYQKVAGVVRELSPFSQYSLSMPFNYHSMLSFLEEWSAGKPELHFRSNRLTYSEKESQVMELNHLQFLNVLQRANRVHFGVLYYEPECSDCQIYLEAWKAAAEAFNTAEALKGRLLFGQVNAHVNDIIDFDMKEKIPSIAVYPEGLQALDKRILYTGPPLVNSLLDFLGRLAAKQEEL</sequence>
<reference evidence="3" key="2">
    <citation type="submission" date="2013-10" db="EMBL/GenBank/DDBJ databases">
        <authorList>
            <person name="Aslett M."/>
        </authorList>
    </citation>
    <scope>NUCLEOTIDE SEQUENCE [LARGE SCALE GENOMIC DNA]</scope>
    <source>
        <strain evidence="3">Houghton</strain>
    </source>
</reference>
<dbReference type="GO" id="GO:0005783">
    <property type="term" value="C:endoplasmic reticulum"/>
    <property type="evidence" value="ECO:0007669"/>
    <property type="project" value="TreeGrafter"/>
</dbReference>
<evidence type="ECO:0000313" key="4">
    <source>
        <dbReference type="Proteomes" id="UP000018201"/>
    </source>
</evidence>
<feature type="compositionally biased region" description="Polar residues" evidence="2">
    <location>
        <begin position="1"/>
        <end position="11"/>
    </location>
</feature>
<protein>
    <submittedName>
        <fullName evidence="3">Protein disulfide isomerase, putative</fullName>
    </submittedName>
</protein>
<dbReference type="Gene3D" id="3.40.30.10">
    <property type="entry name" value="Glutaredoxin"/>
    <property type="match status" value="2"/>
</dbReference>
<dbReference type="InterPro" id="IPR036249">
    <property type="entry name" value="Thioredoxin-like_sf"/>
</dbReference>
<evidence type="ECO:0000256" key="2">
    <source>
        <dbReference type="SAM" id="MobiDB-lite"/>
    </source>
</evidence>
<dbReference type="OrthoDB" id="346791at2759"/>
<evidence type="ECO:0000256" key="1">
    <source>
        <dbReference type="ARBA" id="ARBA00006347"/>
    </source>
</evidence>
<dbReference type="AlphaFoldDB" id="U6GWZ9"/>
<dbReference type="EMBL" id="HG693049">
    <property type="protein sequence ID" value="CDI84801.1"/>
    <property type="molecule type" value="Genomic_DNA"/>
</dbReference>
<dbReference type="GO" id="GO:0003756">
    <property type="term" value="F:protein disulfide isomerase activity"/>
    <property type="evidence" value="ECO:0007669"/>
    <property type="project" value="TreeGrafter"/>
</dbReference>
<feature type="compositionally biased region" description="Basic and acidic residues" evidence="2">
    <location>
        <begin position="22"/>
        <end position="52"/>
    </location>
</feature>
<dbReference type="GO" id="GO:0006457">
    <property type="term" value="P:protein folding"/>
    <property type="evidence" value="ECO:0007669"/>
    <property type="project" value="TreeGrafter"/>
</dbReference>
<dbReference type="SUPFAM" id="SSF52833">
    <property type="entry name" value="Thioredoxin-like"/>
    <property type="match status" value="2"/>
</dbReference>
<feature type="region of interest" description="Disordered" evidence="2">
    <location>
        <begin position="1"/>
        <end position="65"/>
    </location>
</feature>
<dbReference type="GO" id="GO:0034976">
    <property type="term" value="P:response to endoplasmic reticulum stress"/>
    <property type="evidence" value="ECO:0007669"/>
    <property type="project" value="TreeGrafter"/>
</dbReference>
<dbReference type="Proteomes" id="UP000018201">
    <property type="component" value="Unassembled WGS sequence"/>
</dbReference>
<proteinExistence type="inferred from homology"/>
<accession>U6GWZ9</accession>
<organism evidence="3 4">
    <name type="scientific">Eimeria praecox</name>
    <dbReference type="NCBI Taxonomy" id="51316"/>
    <lineage>
        <taxon>Eukaryota</taxon>
        <taxon>Sar</taxon>
        <taxon>Alveolata</taxon>
        <taxon>Apicomplexa</taxon>
        <taxon>Conoidasida</taxon>
        <taxon>Coccidia</taxon>
        <taxon>Eucoccidiorida</taxon>
        <taxon>Eimeriorina</taxon>
        <taxon>Eimeriidae</taxon>
        <taxon>Eimeria</taxon>
    </lineage>
</organism>
<dbReference type="PANTHER" id="PTHR18929">
    <property type="entry name" value="PROTEIN DISULFIDE ISOMERASE"/>
    <property type="match status" value="1"/>
</dbReference>